<organism evidence="2 3">
    <name type="scientific">Savagea serpentis</name>
    <dbReference type="NCBI Taxonomy" id="2785297"/>
    <lineage>
        <taxon>Bacteria</taxon>
        <taxon>Bacillati</taxon>
        <taxon>Bacillota</taxon>
        <taxon>Bacilli</taxon>
        <taxon>Bacillales</taxon>
        <taxon>Caryophanaceae</taxon>
        <taxon>Savagea</taxon>
    </lineage>
</organism>
<sequence length="313" mass="35686">MNYLYYYVRHMDEREVCQLEMHALFGEASPKPYIISERLLEPSRSPFIKGRLAVWIQAHTEEELRERVAKYTFPIDETYKLTCLNEVDFDDEKKWSHTQRRQIERSVGTAITGEVDLHNPTVELGVIYLEGMYYFGAVQRGEAIWFQHQQKPRMYSTALSSRLARAIVNIAIPDIEVVDKVIDPCCGIGTVLVEALSMGVPIEGSDVNPLVCDGSRENISHFGYEANVTLCPIEQVAGQYDVAIIDLPYNLFTHVTDEQLTSILESAYRIASRVVFVAIESVEEQLQQIGFTIVAEAIARKAKFERKILVCER</sequence>
<dbReference type="GO" id="GO:0016423">
    <property type="term" value="F:tRNA (guanine) methyltransferase activity"/>
    <property type="evidence" value="ECO:0007669"/>
    <property type="project" value="TreeGrafter"/>
</dbReference>
<proteinExistence type="predicted"/>
<dbReference type="Proteomes" id="UP000622653">
    <property type="component" value="Unassembled WGS sequence"/>
</dbReference>
<feature type="domain" description="Ribosomal RNA large subunit methyltransferase K/L-like methyltransferase" evidence="1">
    <location>
        <begin position="151"/>
        <end position="253"/>
    </location>
</feature>
<evidence type="ECO:0000313" key="2">
    <source>
        <dbReference type="EMBL" id="MBF4501775.1"/>
    </source>
</evidence>
<comment type="caution">
    <text evidence="2">The sequence shown here is derived from an EMBL/GenBank/DDBJ whole genome shotgun (WGS) entry which is preliminary data.</text>
</comment>
<dbReference type="Gene3D" id="3.40.50.150">
    <property type="entry name" value="Vaccinia Virus protein VP39"/>
    <property type="match status" value="1"/>
</dbReference>
<dbReference type="AlphaFoldDB" id="A0A8J7G3V7"/>
<dbReference type="EMBL" id="JADKPV010000005">
    <property type="protein sequence ID" value="MBF4501775.1"/>
    <property type="molecule type" value="Genomic_DNA"/>
</dbReference>
<dbReference type="PANTHER" id="PTHR14911:SF13">
    <property type="entry name" value="TRNA (GUANINE(6)-N2)-METHYLTRANSFERASE THUMP3"/>
    <property type="match status" value="1"/>
</dbReference>
<dbReference type="PANTHER" id="PTHR14911">
    <property type="entry name" value="THUMP DOMAIN-CONTAINING"/>
    <property type="match status" value="1"/>
</dbReference>
<keyword evidence="2" id="KW-0808">Transferase</keyword>
<name>A0A8J7G3V7_9BACL</name>
<dbReference type="InterPro" id="IPR029063">
    <property type="entry name" value="SAM-dependent_MTases_sf"/>
</dbReference>
<dbReference type="InterPro" id="IPR000241">
    <property type="entry name" value="RlmKL-like_Mtase"/>
</dbReference>
<dbReference type="SUPFAM" id="SSF53335">
    <property type="entry name" value="S-adenosyl-L-methionine-dependent methyltransferases"/>
    <property type="match status" value="1"/>
</dbReference>
<evidence type="ECO:0000313" key="3">
    <source>
        <dbReference type="Proteomes" id="UP000622653"/>
    </source>
</evidence>
<dbReference type="RefSeq" id="WP_194563252.1">
    <property type="nucleotide sequence ID" value="NZ_JADKPV010000005.1"/>
</dbReference>
<gene>
    <name evidence="2" type="ORF">IRY55_10395</name>
</gene>
<protein>
    <submittedName>
        <fullName evidence="2">RNA methyltransferase</fullName>
    </submittedName>
</protein>
<reference evidence="2" key="1">
    <citation type="submission" date="2020-11" db="EMBL/GenBank/DDBJ databases">
        <title>Multidrug resistant novel bacterium Savagea serpentis sp. nov., isolated from the scats of a vine snake (Ahaetulla nasuta).</title>
        <authorList>
            <person name="Venkata Ramana V."/>
            <person name="Vikas Patil S."/>
            <person name="Yogita Lugani V."/>
        </authorList>
    </citation>
    <scope>NUCLEOTIDE SEQUENCE</scope>
    <source>
        <strain evidence="2">SN6</strain>
    </source>
</reference>
<accession>A0A8J7G3V7</accession>
<evidence type="ECO:0000259" key="1">
    <source>
        <dbReference type="Pfam" id="PF01170"/>
    </source>
</evidence>
<dbReference type="GO" id="GO:0030488">
    <property type="term" value="P:tRNA methylation"/>
    <property type="evidence" value="ECO:0007669"/>
    <property type="project" value="TreeGrafter"/>
</dbReference>
<keyword evidence="2" id="KW-0489">Methyltransferase</keyword>
<keyword evidence="3" id="KW-1185">Reference proteome</keyword>
<dbReference type="Pfam" id="PF01170">
    <property type="entry name" value="UPF0020"/>
    <property type="match status" value="1"/>
</dbReference>